<dbReference type="EMBL" id="OM982620">
    <property type="protein sequence ID" value="UOL48526.1"/>
    <property type="molecule type" value="Genomic_DNA"/>
</dbReference>
<dbReference type="RefSeq" id="YP_010766482.1">
    <property type="nucleotide sequence ID" value="NC_073679.1"/>
</dbReference>
<organism evidence="1 2">
    <name type="scientific">Pseudomonas phage Kremar</name>
    <dbReference type="NCBI Taxonomy" id="2928831"/>
    <lineage>
        <taxon>Viruses</taxon>
        <taxon>Duplodnaviria</taxon>
        <taxon>Heunggongvirae</taxon>
        <taxon>Uroviricota</taxon>
        <taxon>Caudoviricetes</taxon>
        <taxon>Vandenendeviridae</taxon>
        <taxon>Gorskivirinae</taxon>
        <taxon>Kremarvirus</taxon>
        <taxon>Kremarvirus kremar</taxon>
    </lineage>
</organism>
<keyword evidence="2" id="KW-1185">Reference proteome</keyword>
<evidence type="ECO:0000313" key="2">
    <source>
        <dbReference type="Proteomes" id="UP000831298"/>
    </source>
</evidence>
<dbReference type="GeneID" id="80266161"/>
<reference evidence="1 2" key="1">
    <citation type="submission" date="2022-02" db="EMBL/GenBank/DDBJ databases">
        <authorList>
            <person name="Gylling M."/>
        </authorList>
    </citation>
    <scope>NUCLEOTIDE SEQUENCE [LARGE SCALE GENOMIC DNA]</scope>
</reference>
<dbReference type="KEGG" id="vg:80266161"/>
<protein>
    <submittedName>
        <fullName evidence="1">Uncharacterized protein</fullName>
    </submittedName>
</protein>
<evidence type="ECO:0000313" key="1">
    <source>
        <dbReference type="EMBL" id="UOL48526.1"/>
    </source>
</evidence>
<name>A0AAE9GSA1_9CAUD</name>
<proteinExistence type="predicted"/>
<accession>A0AAE9GSA1</accession>
<dbReference type="Proteomes" id="UP000831298">
    <property type="component" value="Segment"/>
</dbReference>
<sequence>MNQYRVIKKDFYHMYALGEIIERCSSAEIMGTFIYVNKKGIQQRLMDDQVELVVDTNEEAL</sequence>